<proteinExistence type="predicted"/>
<accession>A0ABQ9GJB9</accession>
<reference evidence="1 2" key="1">
    <citation type="submission" date="2023-02" db="EMBL/GenBank/DDBJ databases">
        <title>LHISI_Scaffold_Assembly.</title>
        <authorList>
            <person name="Stuart O.P."/>
            <person name="Cleave R."/>
            <person name="Magrath M.J.L."/>
            <person name="Mikheyev A.S."/>
        </authorList>
    </citation>
    <scope>NUCLEOTIDE SEQUENCE [LARGE SCALE GENOMIC DNA]</scope>
    <source>
        <strain evidence="1">Daus_M_001</strain>
        <tissue evidence="1">Leg muscle</tissue>
    </source>
</reference>
<gene>
    <name evidence="1" type="ORF">PR048_025732</name>
</gene>
<evidence type="ECO:0000313" key="1">
    <source>
        <dbReference type="EMBL" id="KAJ8872130.1"/>
    </source>
</evidence>
<organism evidence="1 2">
    <name type="scientific">Dryococelus australis</name>
    <dbReference type="NCBI Taxonomy" id="614101"/>
    <lineage>
        <taxon>Eukaryota</taxon>
        <taxon>Metazoa</taxon>
        <taxon>Ecdysozoa</taxon>
        <taxon>Arthropoda</taxon>
        <taxon>Hexapoda</taxon>
        <taxon>Insecta</taxon>
        <taxon>Pterygota</taxon>
        <taxon>Neoptera</taxon>
        <taxon>Polyneoptera</taxon>
        <taxon>Phasmatodea</taxon>
        <taxon>Verophasmatodea</taxon>
        <taxon>Anareolatae</taxon>
        <taxon>Phasmatidae</taxon>
        <taxon>Eurycanthinae</taxon>
        <taxon>Dryococelus</taxon>
    </lineage>
</organism>
<sequence length="92" mass="10008">MKLGKTSSQSPVHRPRLNLGWEISSSGHSVVFIRLTYDDLRLDPVGCVANPLCRKGESYQGLPSIVSFVLFFPSSASPTPQFFPSNPSIIGS</sequence>
<dbReference type="Proteomes" id="UP001159363">
    <property type="component" value="Chromosome 10"/>
</dbReference>
<comment type="caution">
    <text evidence="1">The sequence shown here is derived from an EMBL/GenBank/DDBJ whole genome shotgun (WGS) entry which is preliminary data.</text>
</comment>
<keyword evidence="2" id="KW-1185">Reference proteome</keyword>
<dbReference type="EMBL" id="JARBHB010000011">
    <property type="protein sequence ID" value="KAJ8872130.1"/>
    <property type="molecule type" value="Genomic_DNA"/>
</dbReference>
<evidence type="ECO:0000313" key="2">
    <source>
        <dbReference type="Proteomes" id="UP001159363"/>
    </source>
</evidence>
<protein>
    <submittedName>
        <fullName evidence="1">Uncharacterized protein</fullName>
    </submittedName>
</protein>
<name>A0ABQ9GJB9_9NEOP</name>